<evidence type="ECO:0000313" key="1">
    <source>
        <dbReference type="EMBL" id="KKD36472.1"/>
    </source>
</evidence>
<comment type="caution">
    <text evidence="1">The sequence shown here is derived from an EMBL/GenBank/DDBJ whole genome shotgun (WGS) entry which is preliminary data.</text>
</comment>
<dbReference type="AlphaFoldDB" id="A0A0F5YCU5"/>
<proteinExistence type="predicted"/>
<name>A0A0F5YCU5_9CYAN</name>
<dbReference type="Proteomes" id="UP000033607">
    <property type="component" value="Unassembled WGS sequence"/>
</dbReference>
<accession>A0A0F5YCU5</accession>
<dbReference type="RefSeq" id="WP_046280266.1">
    <property type="nucleotide sequence ID" value="NZ_LATL02000336.1"/>
</dbReference>
<gene>
    <name evidence="1" type="ORF">WN50_19580</name>
</gene>
<evidence type="ECO:0000313" key="2">
    <source>
        <dbReference type="Proteomes" id="UP000033607"/>
    </source>
</evidence>
<protein>
    <submittedName>
        <fullName evidence="1">Uncharacterized protein</fullName>
    </submittedName>
</protein>
<reference evidence="1 2" key="1">
    <citation type="submission" date="2015-06" db="EMBL/GenBank/DDBJ databases">
        <title>Draft genome assembly of filamentous brackish cyanobacterium Limnoraphis robusta strain CS-951.</title>
        <authorList>
            <person name="Willis A."/>
            <person name="Parks M."/>
            <person name="Burford M.A."/>
        </authorList>
    </citation>
    <scope>NUCLEOTIDE SEQUENCE [LARGE SCALE GENOMIC DNA]</scope>
    <source>
        <strain evidence="1 2">CS-951</strain>
    </source>
</reference>
<dbReference type="EMBL" id="LATL02000336">
    <property type="protein sequence ID" value="KKD36472.1"/>
    <property type="molecule type" value="Genomic_DNA"/>
</dbReference>
<sequence length="412" mass="47777">MNFQIGDLIQKVKAWFPKAQAQIEAQAAELEARFNEQNYIPLSSEEVANFQTKIQSLSLPEAYQNAIKTKVSEVLTPWKKDQYSDNHLFILFDSIEPKNGVFQEIFKQVNEQALPLKFLSWTTRPDDYATLKSQLQSQIESTDNSEDIEKNINPQSLVIIPDLSLCFLRCVEGLDAVEYLYDLILKDSSCFWVVGCNKWTWNYFKSIYKVNTCFEQIFPLPSLNAVELKHWLTPIYETLEIEFGDDNQENDNHKSEEWKEQDTTWISQDEKQYFERLASISEGLSQNAAYLWLDSLQYVKQPEETDSQTVEIQENKPEKRLILKRATLRNLPGLTKEDQYLLSSIALHGEISLSALAVSLAEPESRIRIQVQKLLRTGIIMRQQELLKLSPVYYSRLKQDLINNKILAGEKD</sequence>
<dbReference type="OrthoDB" id="525862at2"/>
<organism evidence="1 2">
    <name type="scientific">Limnoraphis robusta CS-951</name>
    <dbReference type="NCBI Taxonomy" id="1637645"/>
    <lineage>
        <taxon>Bacteria</taxon>
        <taxon>Bacillati</taxon>
        <taxon>Cyanobacteriota</taxon>
        <taxon>Cyanophyceae</taxon>
        <taxon>Oscillatoriophycideae</taxon>
        <taxon>Oscillatoriales</taxon>
        <taxon>Sirenicapillariaceae</taxon>
        <taxon>Limnoraphis</taxon>
    </lineage>
</organism>